<dbReference type="AlphaFoldDB" id="W6TWB5"/>
<comment type="caution">
    <text evidence="1">The sequence shown here is derived from an EMBL/GenBank/DDBJ whole genome shotgun (WGS) entry which is preliminary data.</text>
</comment>
<protein>
    <submittedName>
        <fullName evidence="1">Terminase large subunit</fullName>
    </submittedName>
</protein>
<gene>
    <name evidence="1" type="ORF">BDCR2A_01672</name>
</gene>
<accession>W6TWB5</accession>
<name>W6TWB5_9SPIR</name>
<evidence type="ECO:0000313" key="1">
    <source>
        <dbReference type="EMBL" id="ETZ17406.1"/>
    </source>
</evidence>
<dbReference type="EMBL" id="AZIT01000053">
    <property type="protein sequence ID" value="ETZ17406.1"/>
    <property type="molecule type" value="Genomic_DNA"/>
</dbReference>
<dbReference type="Proteomes" id="UP000019148">
    <property type="component" value="Unassembled WGS sequence"/>
</dbReference>
<reference evidence="1 2" key="1">
    <citation type="submission" date="2013-12" db="EMBL/GenBank/DDBJ databases">
        <title>Comparative genomics of relapsing fever spirochetes.</title>
        <authorList>
            <person name="Schwan T.G."/>
            <person name="Raffel S.J."/>
            <person name="Porcella S.F."/>
        </authorList>
    </citation>
    <scope>NUCLEOTIDE SEQUENCE [LARGE SCALE GENOMIC DNA]</scope>
    <source>
        <strain evidence="1 2">CR2A</strain>
    </source>
</reference>
<evidence type="ECO:0000313" key="2">
    <source>
        <dbReference type="Proteomes" id="UP000019148"/>
    </source>
</evidence>
<proteinExistence type="predicted"/>
<sequence>MACYLFLKTLLKNRNLYEKDTNNSILGIHRNL</sequence>
<organism evidence="1 2">
    <name type="scientific">Borrelia duttonii CR2A</name>
    <dbReference type="NCBI Taxonomy" id="1432657"/>
    <lineage>
        <taxon>Bacteria</taxon>
        <taxon>Pseudomonadati</taxon>
        <taxon>Spirochaetota</taxon>
        <taxon>Spirochaetia</taxon>
        <taxon>Spirochaetales</taxon>
        <taxon>Borreliaceae</taxon>
        <taxon>Borrelia</taxon>
    </lineage>
</organism>